<accession>A0AAV5L064</accession>
<dbReference type="CDD" id="cd09272">
    <property type="entry name" value="RNase_HI_RT_Ty1"/>
    <property type="match status" value="1"/>
</dbReference>
<evidence type="ECO:0000313" key="2">
    <source>
        <dbReference type="EMBL" id="GKV30529.1"/>
    </source>
</evidence>
<sequence length="585" mass="66260">MVVTISSPWGKPSAWALNAEEHEAELQQLKNQPNPALPTKQLTGESGFEKNLDLEVSSAPVLCSLLSTTTISFASRLFEKTQGLGLQRLPTSTNPDDMSPYQMVTRRLLDYPFLRAFGYWALFANIEKENNCSKFSVTCQDSKPASFHEAMQQPWWIDAMNEELQALLQHGTWELVPRPKKKNVIGCKWVYKIKHKFDGTIKRFKACLVAKGYNQQYGLDYEETFSLVVKIGNVRLVLAMANYYEWPLHQLDVKNAFLHEELQEEVYMEQPPRSKSANYLFLRKEGIILVMIEHSSHEMKVTQQKYALDLLKRFGLDNCKPAPTPVALGSKLSQKESTLVKHPERYRSLVGTLQYLTFTQPDITYVVNQVCQFMHDPQEAHLQVAKRILGYIKGTLHNGLFFSAHKTKVDLVAFSDADWGGDPDSRKSIFGFCVFFTGSPISLSSKKQRKVSRSSTKAEYKAVSDATAELAFACDNQSAMKLALNPVFHVRSKHFELDCHFIREKVEDKEIHLRFVPSTKQLADIFTKEMEQGDQATLLLLFDGGDEVVIGKMPTEVEQGHLATLLLLFGGGDEAVTSEMPIEVE</sequence>
<keyword evidence="3" id="KW-1185">Reference proteome</keyword>
<dbReference type="InterPro" id="IPR013103">
    <property type="entry name" value="RVT_2"/>
</dbReference>
<name>A0AAV5L064_9ROSI</name>
<dbReference type="SUPFAM" id="SSF56672">
    <property type="entry name" value="DNA/RNA polymerases"/>
    <property type="match status" value="1"/>
</dbReference>
<dbReference type="EMBL" id="BPVZ01000087">
    <property type="protein sequence ID" value="GKV30529.1"/>
    <property type="molecule type" value="Genomic_DNA"/>
</dbReference>
<dbReference type="PANTHER" id="PTHR11439:SF455">
    <property type="entry name" value="RLK (RECEPTOR-LIKE PROTEIN KINASE) 8, PUTATIVE-RELATED"/>
    <property type="match status" value="1"/>
</dbReference>
<comment type="caution">
    <text evidence="2">The sequence shown here is derived from an EMBL/GenBank/DDBJ whole genome shotgun (WGS) entry which is preliminary data.</text>
</comment>
<protein>
    <recommendedName>
        <fullName evidence="1">Reverse transcriptase Ty1/copia-type domain-containing protein</fullName>
    </recommendedName>
</protein>
<proteinExistence type="predicted"/>
<gene>
    <name evidence="2" type="ORF">SLEP1_g39332</name>
</gene>
<dbReference type="InterPro" id="IPR043502">
    <property type="entry name" value="DNA/RNA_pol_sf"/>
</dbReference>
<dbReference type="AlphaFoldDB" id="A0AAV5L064"/>
<reference evidence="2 3" key="1">
    <citation type="journal article" date="2021" name="Commun. Biol.">
        <title>The genome of Shorea leprosula (Dipterocarpaceae) highlights the ecological relevance of drought in aseasonal tropical rainforests.</title>
        <authorList>
            <person name="Ng K.K.S."/>
            <person name="Kobayashi M.J."/>
            <person name="Fawcett J.A."/>
            <person name="Hatakeyama M."/>
            <person name="Paape T."/>
            <person name="Ng C.H."/>
            <person name="Ang C.C."/>
            <person name="Tnah L.H."/>
            <person name="Lee C.T."/>
            <person name="Nishiyama T."/>
            <person name="Sese J."/>
            <person name="O'Brien M.J."/>
            <person name="Copetti D."/>
            <person name="Mohd Noor M.I."/>
            <person name="Ong R.C."/>
            <person name="Putra M."/>
            <person name="Sireger I.Z."/>
            <person name="Indrioko S."/>
            <person name="Kosugi Y."/>
            <person name="Izuno A."/>
            <person name="Isagi Y."/>
            <person name="Lee S.L."/>
            <person name="Shimizu K.K."/>
        </authorList>
    </citation>
    <scope>NUCLEOTIDE SEQUENCE [LARGE SCALE GENOMIC DNA]</scope>
    <source>
        <strain evidence="2">214</strain>
    </source>
</reference>
<evidence type="ECO:0000313" key="3">
    <source>
        <dbReference type="Proteomes" id="UP001054252"/>
    </source>
</evidence>
<dbReference type="Pfam" id="PF07727">
    <property type="entry name" value="RVT_2"/>
    <property type="match status" value="1"/>
</dbReference>
<organism evidence="2 3">
    <name type="scientific">Rubroshorea leprosula</name>
    <dbReference type="NCBI Taxonomy" id="152421"/>
    <lineage>
        <taxon>Eukaryota</taxon>
        <taxon>Viridiplantae</taxon>
        <taxon>Streptophyta</taxon>
        <taxon>Embryophyta</taxon>
        <taxon>Tracheophyta</taxon>
        <taxon>Spermatophyta</taxon>
        <taxon>Magnoliopsida</taxon>
        <taxon>eudicotyledons</taxon>
        <taxon>Gunneridae</taxon>
        <taxon>Pentapetalae</taxon>
        <taxon>rosids</taxon>
        <taxon>malvids</taxon>
        <taxon>Malvales</taxon>
        <taxon>Dipterocarpaceae</taxon>
        <taxon>Rubroshorea</taxon>
    </lineage>
</organism>
<dbReference type="PANTHER" id="PTHR11439">
    <property type="entry name" value="GAG-POL-RELATED RETROTRANSPOSON"/>
    <property type="match status" value="1"/>
</dbReference>
<dbReference type="Proteomes" id="UP001054252">
    <property type="component" value="Unassembled WGS sequence"/>
</dbReference>
<feature type="domain" description="Reverse transcriptase Ty1/copia-type" evidence="1">
    <location>
        <begin position="172"/>
        <end position="276"/>
    </location>
</feature>
<evidence type="ECO:0000259" key="1">
    <source>
        <dbReference type="Pfam" id="PF07727"/>
    </source>
</evidence>